<feature type="compositionally biased region" description="Acidic residues" evidence="1">
    <location>
        <begin position="197"/>
        <end position="206"/>
    </location>
</feature>
<feature type="compositionally biased region" description="Low complexity" evidence="1">
    <location>
        <begin position="111"/>
        <end position="135"/>
    </location>
</feature>
<dbReference type="AlphaFoldDB" id="A0AAW0E7W5"/>
<feature type="compositionally biased region" description="Basic residues" evidence="1">
    <location>
        <begin position="43"/>
        <end position="55"/>
    </location>
</feature>
<accession>A0AAW0E7W5</accession>
<feature type="compositionally biased region" description="Basic residues" evidence="1">
    <location>
        <begin position="505"/>
        <end position="519"/>
    </location>
</feature>
<feature type="compositionally biased region" description="Low complexity" evidence="1">
    <location>
        <begin position="169"/>
        <end position="194"/>
    </location>
</feature>
<organism evidence="2 3">
    <name type="scientific">Favolaschia claudopus</name>
    <dbReference type="NCBI Taxonomy" id="2862362"/>
    <lineage>
        <taxon>Eukaryota</taxon>
        <taxon>Fungi</taxon>
        <taxon>Dikarya</taxon>
        <taxon>Basidiomycota</taxon>
        <taxon>Agaricomycotina</taxon>
        <taxon>Agaricomycetes</taxon>
        <taxon>Agaricomycetidae</taxon>
        <taxon>Agaricales</taxon>
        <taxon>Marasmiineae</taxon>
        <taxon>Mycenaceae</taxon>
        <taxon>Favolaschia</taxon>
    </lineage>
</organism>
<reference evidence="2 3" key="1">
    <citation type="journal article" date="2024" name="J Genomics">
        <title>Draft genome sequencing and assembly of Favolaschia claudopus CIRM-BRFM 2984 isolated from oak limbs.</title>
        <authorList>
            <person name="Navarro D."/>
            <person name="Drula E."/>
            <person name="Chaduli D."/>
            <person name="Cazenave R."/>
            <person name="Ahrendt S."/>
            <person name="Wang J."/>
            <person name="Lipzen A."/>
            <person name="Daum C."/>
            <person name="Barry K."/>
            <person name="Grigoriev I.V."/>
            <person name="Favel A."/>
            <person name="Rosso M.N."/>
            <person name="Martin F."/>
        </authorList>
    </citation>
    <scope>NUCLEOTIDE SEQUENCE [LARGE SCALE GENOMIC DNA]</scope>
    <source>
        <strain evidence="2 3">CIRM-BRFM 2984</strain>
    </source>
</reference>
<proteinExistence type="predicted"/>
<feature type="compositionally biased region" description="Low complexity" evidence="1">
    <location>
        <begin position="255"/>
        <end position="276"/>
    </location>
</feature>
<feature type="region of interest" description="Disordered" evidence="1">
    <location>
        <begin position="497"/>
        <end position="541"/>
    </location>
</feature>
<feature type="compositionally biased region" description="Low complexity" evidence="1">
    <location>
        <begin position="631"/>
        <end position="671"/>
    </location>
</feature>
<protein>
    <submittedName>
        <fullName evidence="2">Uncharacterized protein</fullName>
    </submittedName>
</protein>
<feature type="region of interest" description="Disordered" evidence="1">
    <location>
        <begin position="166"/>
        <end position="206"/>
    </location>
</feature>
<keyword evidence="3" id="KW-1185">Reference proteome</keyword>
<feature type="region of interest" description="Disordered" evidence="1">
    <location>
        <begin position="98"/>
        <end position="145"/>
    </location>
</feature>
<sequence>MSLSSYLKRQSRVFRRNSTLSGLGSITEEESSSSSSNELDTKPKKKNSTKAKRRLGVSDLTIPHSSPLFTAVQGSPDQPQFDLDLDEEWRLRVDDDETTFFDFPRPPAPVPFSDSSSSSGSSSGSASPVSSGMPTTPTPSPVADESYFSGKLVRCKTIKPLTINKRSVSPLPLAPSSSSSPPSSIASSPSSSISKEADDELESDDEFYTAHASGYITLCPPLPPSFPAMPYTPAASTSTARAIRRESAVIPLPPILTSSSSSSSLSTILPSPKSSLYASPRPPPRTPVPTDALSGDYSGYAYEFEGASPTSAFSSRPSPMPSPTPSTSTSQTARLASLLSPPPSRQPAVPSDVEDDDDAWVEEGSSHSHSHSDFDFNDDLEYLEPRVIYGDDEFDDIALSPCPQSRSCSGASGVGIAGGVEGRAKRMSIYRDNLNVDELPLPPYRGWHHPASTSPAAPTPVLRSRWSSSTLSSVRSAHARSPTSPLAKGFALRRYFHGASSSSPKAKRREQAKKMKTKPKPMGSATILSPTSSKKSGSKKRLTVEDVLIIRPQPELPALASACLTPASAQWATYPSTPSPSPKKQPFLSLAPAPSNAHLRSVSASSSAPGERETALYTAYRTQRSPRRRASNASCRSAGTESSGWSYSTSSSSSSSASPSPSPRRAGSDSGCSDVSEGGEGLRRKPIPVEMFIR</sequence>
<feature type="compositionally biased region" description="Acidic residues" evidence="1">
    <location>
        <begin position="352"/>
        <end position="361"/>
    </location>
</feature>
<feature type="compositionally biased region" description="Polar residues" evidence="1">
    <location>
        <begin position="63"/>
        <end position="78"/>
    </location>
</feature>
<feature type="region of interest" description="Disordered" evidence="1">
    <location>
        <begin position="251"/>
        <end position="376"/>
    </location>
</feature>
<feature type="compositionally biased region" description="Basic and acidic residues" evidence="1">
    <location>
        <begin position="364"/>
        <end position="374"/>
    </location>
</feature>
<name>A0AAW0E7W5_9AGAR</name>
<evidence type="ECO:0000256" key="1">
    <source>
        <dbReference type="SAM" id="MobiDB-lite"/>
    </source>
</evidence>
<evidence type="ECO:0000313" key="2">
    <source>
        <dbReference type="EMBL" id="KAK7059862.1"/>
    </source>
</evidence>
<comment type="caution">
    <text evidence="2">The sequence shown here is derived from an EMBL/GenBank/DDBJ whole genome shotgun (WGS) entry which is preliminary data.</text>
</comment>
<feature type="region of interest" description="Disordered" evidence="1">
    <location>
        <begin position="571"/>
        <end position="694"/>
    </location>
</feature>
<feature type="region of interest" description="Disordered" evidence="1">
    <location>
        <begin position="18"/>
        <end position="83"/>
    </location>
</feature>
<evidence type="ECO:0000313" key="3">
    <source>
        <dbReference type="Proteomes" id="UP001362999"/>
    </source>
</evidence>
<dbReference type="Proteomes" id="UP001362999">
    <property type="component" value="Unassembled WGS sequence"/>
</dbReference>
<dbReference type="EMBL" id="JAWWNJ010000003">
    <property type="protein sequence ID" value="KAK7059862.1"/>
    <property type="molecule type" value="Genomic_DNA"/>
</dbReference>
<gene>
    <name evidence="2" type="ORF">R3P38DRAFT_3168313</name>
</gene>